<comment type="subcellular location">
    <subcellularLocation>
        <location evidence="1">Secreted</location>
    </subcellularLocation>
</comment>
<dbReference type="PANTHER" id="PTHR11857">
    <property type="entry name" value="ODORANT BINDING PROTEIN-RELATED"/>
    <property type="match status" value="1"/>
</dbReference>
<evidence type="ECO:0000313" key="6">
    <source>
        <dbReference type="EMBL" id="QKN21339.1"/>
    </source>
</evidence>
<dbReference type="InterPro" id="IPR006170">
    <property type="entry name" value="PBP/GOBP"/>
</dbReference>
<feature type="signal peptide" evidence="5">
    <location>
        <begin position="1"/>
        <end position="16"/>
    </location>
</feature>
<dbReference type="GO" id="GO:0005615">
    <property type="term" value="C:extracellular space"/>
    <property type="evidence" value="ECO:0007669"/>
    <property type="project" value="TreeGrafter"/>
</dbReference>
<reference evidence="6" key="1">
    <citation type="journal article" date="2020" name="Mol. Phylogenet. Evol.">
        <title>Analyses of chemosensory genes provide insight into the evolution of behavioral differences to phytochemicals in Bactrocera species.</title>
        <authorList>
            <person name="Wu Z."/>
            <person name="Cui Y."/>
            <person name="Ma J."/>
            <person name="Qu M."/>
            <person name="Lin J."/>
        </authorList>
    </citation>
    <scope>NUCLEOTIDE SEQUENCE</scope>
</reference>
<feature type="chain" id="PRO_5026909882" evidence="5">
    <location>
        <begin position="17"/>
        <end position="146"/>
    </location>
</feature>
<dbReference type="PANTHER" id="PTHR11857:SF43">
    <property type="entry name" value="GEO07291P1-RELATED"/>
    <property type="match status" value="1"/>
</dbReference>
<dbReference type="SUPFAM" id="SSF47565">
    <property type="entry name" value="Insect pheromone/odorant-binding proteins"/>
    <property type="match status" value="1"/>
</dbReference>
<proteinExistence type="evidence at transcript level"/>
<dbReference type="AlphaFoldDB" id="A0A6M9TZH3"/>
<evidence type="ECO:0000256" key="2">
    <source>
        <dbReference type="ARBA" id="ARBA00008098"/>
    </source>
</evidence>
<protein>
    <submittedName>
        <fullName evidence="6">Odorant-binding protein</fullName>
    </submittedName>
</protein>
<comment type="similarity">
    <text evidence="2">Belongs to the PBP/GOBP family.</text>
</comment>
<evidence type="ECO:0000256" key="4">
    <source>
        <dbReference type="ARBA" id="ARBA00022729"/>
    </source>
</evidence>
<dbReference type="Gene3D" id="1.10.238.20">
    <property type="entry name" value="Pheromone/general odorant binding protein domain"/>
    <property type="match status" value="1"/>
</dbReference>
<keyword evidence="4 5" id="KW-0732">Signal</keyword>
<keyword evidence="3" id="KW-0964">Secreted</keyword>
<sequence length="146" mass="17142">MKFFIVILVVIALAYAEDEWMPKNMAELNVIRQECLKDFPLNEEYIQKMKNFEYPDEEPVRKYLLCTVKRFGIFREGEGYNIDRVAKQFKMDLDEAEALAIVEGCVDKNTEGSSDDVWVYRCRKCVMASKIGDRVKAKSREESYKQ</sequence>
<dbReference type="CDD" id="cd23992">
    <property type="entry name" value="PBP_GOBP"/>
    <property type="match status" value="1"/>
</dbReference>
<dbReference type="GO" id="GO:0007608">
    <property type="term" value="P:sensory perception of smell"/>
    <property type="evidence" value="ECO:0007669"/>
    <property type="project" value="TreeGrafter"/>
</dbReference>
<dbReference type="InterPro" id="IPR036728">
    <property type="entry name" value="PBP_GOBP_sf"/>
</dbReference>
<dbReference type="EMBL" id="MT474627">
    <property type="protein sequence ID" value="QKN21339.1"/>
    <property type="molecule type" value="mRNA"/>
</dbReference>
<evidence type="ECO:0000256" key="1">
    <source>
        <dbReference type="ARBA" id="ARBA00004613"/>
    </source>
</evidence>
<evidence type="ECO:0000256" key="3">
    <source>
        <dbReference type="ARBA" id="ARBA00022525"/>
    </source>
</evidence>
<dbReference type="SMART" id="SM00708">
    <property type="entry name" value="PhBP"/>
    <property type="match status" value="1"/>
</dbReference>
<dbReference type="GO" id="GO:0005549">
    <property type="term" value="F:odorant binding"/>
    <property type="evidence" value="ECO:0007669"/>
    <property type="project" value="InterPro"/>
</dbReference>
<evidence type="ECO:0000256" key="5">
    <source>
        <dbReference type="SAM" id="SignalP"/>
    </source>
</evidence>
<name>A0A6M9TZH3_BACDO</name>
<dbReference type="Pfam" id="PF01395">
    <property type="entry name" value="PBP_GOBP"/>
    <property type="match status" value="1"/>
</dbReference>
<accession>A0A6M9TZH3</accession>
<gene>
    <name evidence="6" type="primary">OBP99c.1b</name>
</gene>
<organism evidence="6">
    <name type="scientific">Bactrocera dorsalis</name>
    <name type="common">Oriental fruit fly</name>
    <name type="synonym">Dacus dorsalis</name>
    <dbReference type="NCBI Taxonomy" id="27457"/>
    <lineage>
        <taxon>Eukaryota</taxon>
        <taxon>Metazoa</taxon>
        <taxon>Ecdysozoa</taxon>
        <taxon>Arthropoda</taxon>
        <taxon>Hexapoda</taxon>
        <taxon>Insecta</taxon>
        <taxon>Pterygota</taxon>
        <taxon>Neoptera</taxon>
        <taxon>Endopterygota</taxon>
        <taxon>Diptera</taxon>
        <taxon>Brachycera</taxon>
        <taxon>Muscomorpha</taxon>
        <taxon>Tephritoidea</taxon>
        <taxon>Tephritidae</taxon>
        <taxon>Bactrocera</taxon>
        <taxon>Bactrocera</taxon>
    </lineage>
</organism>
<dbReference type="OrthoDB" id="8194670at2759"/>